<evidence type="ECO:0000256" key="1">
    <source>
        <dbReference type="ARBA" id="ARBA00001946"/>
    </source>
</evidence>
<comment type="cofactor">
    <cofactor evidence="1">
        <name>Mg(2+)</name>
        <dbReference type="ChEBI" id="CHEBI:18420"/>
    </cofactor>
</comment>
<dbReference type="EC" id="2.7.7.65" evidence="3"/>
<dbReference type="InterPro" id="IPR029151">
    <property type="entry name" value="Sensor-like_sf"/>
</dbReference>
<dbReference type="SMART" id="SM00267">
    <property type="entry name" value="GGDEF"/>
    <property type="match status" value="1"/>
</dbReference>
<evidence type="ECO:0000313" key="10">
    <source>
        <dbReference type="EMBL" id="EWH08617.1"/>
    </source>
</evidence>
<keyword evidence="4" id="KW-1003">Cell membrane</keyword>
<dbReference type="GO" id="GO:1902201">
    <property type="term" value="P:negative regulation of bacterial-type flagellum-dependent cell motility"/>
    <property type="evidence" value="ECO:0007669"/>
    <property type="project" value="TreeGrafter"/>
</dbReference>
<evidence type="ECO:0000256" key="2">
    <source>
        <dbReference type="ARBA" id="ARBA00004651"/>
    </source>
</evidence>
<feature type="transmembrane region" description="Helical" evidence="8">
    <location>
        <begin position="286"/>
        <end position="308"/>
    </location>
</feature>
<dbReference type="InterPro" id="IPR000160">
    <property type="entry name" value="GGDEF_dom"/>
</dbReference>
<dbReference type="RefSeq" id="WP_035015995.1">
    <property type="nucleotide sequence ID" value="NZ_ARZY01000041.1"/>
</dbReference>
<keyword evidence="6 8" id="KW-1133">Transmembrane helix</keyword>
<proteinExistence type="predicted"/>
<comment type="subcellular location">
    <subcellularLocation>
        <location evidence="2">Cell membrane</location>
        <topology evidence="2">Multi-pass membrane protein</topology>
    </subcellularLocation>
</comment>
<dbReference type="GO" id="GO:0052621">
    <property type="term" value="F:diguanylate cyclase activity"/>
    <property type="evidence" value="ECO:0007669"/>
    <property type="project" value="UniProtKB-EC"/>
</dbReference>
<dbReference type="Pfam" id="PF02743">
    <property type="entry name" value="dCache_1"/>
    <property type="match status" value="1"/>
</dbReference>
<dbReference type="SUPFAM" id="SSF103190">
    <property type="entry name" value="Sensory domain-like"/>
    <property type="match status" value="1"/>
</dbReference>
<accession>W7QI78</accession>
<dbReference type="eggNOG" id="COG3706">
    <property type="taxonomic scope" value="Bacteria"/>
</dbReference>
<keyword evidence="7 8" id="KW-0472">Membrane</keyword>
<dbReference type="CDD" id="cd01949">
    <property type="entry name" value="GGDEF"/>
    <property type="match status" value="1"/>
</dbReference>
<dbReference type="CDD" id="cd18773">
    <property type="entry name" value="PDC1_HK_sensor"/>
    <property type="match status" value="1"/>
</dbReference>
<evidence type="ECO:0000256" key="7">
    <source>
        <dbReference type="ARBA" id="ARBA00023136"/>
    </source>
</evidence>
<dbReference type="Proteomes" id="UP000019276">
    <property type="component" value="Unassembled WGS sequence"/>
</dbReference>
<dbReference type="OrthoDB" id="5496380at2"/>
<evidence type="ECO:0000313" key="11">
    <source>
        <dbReference type="Proteomes" id="UP000019276"/>
    </source>
</evidence>
<reference evidence="10 11" key="1">
    <citation type="journal article" date="2014" name="Genome Announc.">
        <title>Draft Genome Sequence of the Agar-Degrading Bacterium Catenovulum sp. Strain DS-2, Isolated from Intestines of Haliotis diversicolor.</title>
        <authorList>
            <person name="Shan D."/>
            <person name="Li X."/>
            <person name="Gu Z."/>
            <person name="Wei G."/>
            <person name="Gao Z."/>
            <person name="Shao Z."/>
        </authorList>
    </citation>
    <scope>NUCLEOTIDE SEQUENCE [LARGE SCALE GENOMIC DNA]</scope>
    <source>
        <strain evidence="10 11">DS-2</strain>
    </source>
</reference>
<dbReference type="InterPro" id="IPR033479">
    <property type="entry name" value="dCache_1"/>
</dbReference>
<dbReference type="InterPro" id="IPR043128">
    <property type="entry name" value="Rev_trsase/Diguanyl_cyclase"/>
</dbReference>
<dbReference type="EMBL" id="ARZY01000041">
    <property type="protein sequence ID" value="EWH08617.1"/>
    <property type="molecule type" value="Genomic_DNA"/>
</dbReference>
<comment type="caution">
    <text evidence="10">The sequence shown here is derived from an EMBL/GenBank/DDBJ whole genome shotgun (WGS) entry which is preliminary data.</text>
</comment>
<dbReference type="GO" id="GO:0043709">
    <property type="term" value="P:cell adhesion involved in single-species biofilm formation"/>
    <property type="evidence" value="ECO:0007669"/>
    <property type="project" value="TreeGrafter"/>
</dbReference>
<sequence length="478" mass="54390">MNTKNRALTLVSIFLLVGFVAVSALSYWSARQSLSEQVISEVVPLTGVSIYSKIKERLMAPIQISALMAQDTFVHDWVNEGELQPSRMQRYLAEIQQRNNAVTSFFVSDKTLNYYHPNGVLKQVDKSHPQDKWYFAVKQSKQDYVVNIDLDTRDLQSFTVFINYKVVDSDGQYLGAIGIGLSVDSVTQLLDENNPHQQFFIFFADKQGEVMLKGQNVIANPINHMSDITGLAQHQQALLSREKMVMQFNLNGQIAHINSRYIPELGWYLMIMHTEKPWDSRIVKPLLFNLLIGFSVSILVIAVVFYTLKRYQRELEKMAVTDKLTGVANRHGFEHIVKRMFANAKTKPVCSAILFDLDDFKQINDSYTHLAGDRVICDAVALVEDVYGRVDTLARWGGEEFILVLPNVNLPQALKIAEDIRQKFANSRSLFNQQSITFTASFGVVQQQPGEDLDRFLLRLDQALYQAKQSGKNVVYSQ</sequence>
<dbReference type="PANTHER" id="PTHR45138">
    <property type="entry name" value="REGULATORY COMPONENTS OF SENSORY TRANSDUCTION SYSTEM"/>
    <property type="match status" value="1"/>
</dbReference>
<keyword evidence="11" id="KW-1185">Reference proteome</keyword>
<gene>
    <name evidence="10" type="ORF">DS2_16419</name>
</gene>
<dbReference type="AlphaFoldDB" id="W7QI78"/>
<evidence type="ECO:0000259" key="9">
    <source>
        <dbReference type="PROSITE" id="PS50887"/>
    </source>
</evidence>
<evidence type="ECO:0000256" key="4">
    <source>
        <dbReference type="ARBA" id="ARBA00022475"/>
    </source>
</evidence>
<keyword evidence="5 8" id="KW-0812">Transmembrane</keyword>
<dbReference type="Gene3D" id="3.30.450.20">
    <property type="entry name" value="PAS domain"/>
    <property type="match status" value="1"/>
</dbReference>
<dbReference type="PANTHER" id="PTHR45138:SF26">
    <property type="entry name" value="DIGUANYLATE CYCLASE"/>
    <property type="match status" value="1"/>
</dbReference>
<protein>
    <recommendedName>
        <fullName evidence="3">diguanylate cyclase</fullName>
        <ecNumber evidence="3">2.7.7.65</ecNumber>
    </recommendedName>
</protein>
<dbReference type="InterPro" id="IPR050469">
    <property type="entry name" value="Diguanylate_Cyclase"/>
</dbReference>
<feature type="domain" description="GGDEF" evidence="9">
    <location>
        <begin position="348"/>
        <end position="478"/>
    </location>
</feature>
<dbReference type="FunFam" id="3.30.70.270:FF:000001">
    <property type="entry name" value="Diguanylate cyclase domain protein"/>
    <property type="match status" value="1"/>
</dbReference>
<dbReference type="SUPFAM" id="SSF55073">
    <property type="entry name" value="Nucleotide cyclase"/>
    <property type="match status" value="1"/>
</dbReference>
<evidence type="ECO:0000256" key="6">
    <source>
        <dbReference type="ARBA" id="ARBA00022989"/>
    </source>
</evidence>
<name>W7QI78_9ALTE</name>
<evidence type="ECO:0000256" key="5">
    <source>
        <dbReference type="ARBA" id="ARBA00022692"/>
    </source>
</evidence>
<dbReference type="PATRIC" id="fig|1328313.3.peg.3353"/>
<dbReference type="NCBIfam" id="TIGR00254">
    <property type="entry name" value="GGDEF"/>
    <property type="match status" value="1"/>
</dbReference>
<dbReference type="Gene3D" id="3.30.70.270">
    <property type="match status" value="1"/>
</dbReference>
<dbReference type="InterPro" id="IPR029787">
    <property type="entry name" value="Nucleotide_cyclase"/>
</dbReference>
<evidence type="ECO:0000256" key="8">
    <source>
        <dbReference type="SAM" id="Phobius"/>
    </source>
</evidence>
<dbReference type="PROSITE" id="PS50887">
    <property type="entry name" value="GGDEF"/>
    <property type="match status" value="1"/>
</dbReference>
<dbReference type="Pfam" id="PF00990">
    <property type="entry name" value="GGDEF"/>
    <property type="match status" value="1"/>
</dbReference>
<organism evidence="10 11">
    <name type="scientific">Catenovulum agarivorans DS-2</name>
    <dbReference type="NCBI Taxonomy" id="1328313"/>
    <lineage>
        <taxon>Bacteria</taxon>
        <taxon>Pseudomonadati</taxon>
        <taxon>Pseudomonadota</taxon>
        <taxon>Gammaproteobacteria</taxon>
        <taxon>Alteromonadales</taxon>
        <taxon>Alteromonadaceae</taxon>
        <taxon>Catenovulum</taxon>
    </lineage>
</organism>
<evidence type="ECO:0000256" key="3">
    <source>
        <dbReference type="ARBA" id="ARBA00012528"/>
    </source>
</evidence>
<dbReference type="STRING" id="1328313.DS2_16419"/>
<dbReference type="GO" id="GO:0005886">
    <property type="term" value="C:plasma membrane"/>
    <property type="evidence" value="ECO:0007669"/>
    <property type="project" value="UniProtKB-SubCell"/>
</dbReference>